<keyword evidence="2" id="KW-0489">Methyltransferase</keyword>
<dbReference type="GO" id="GO:0008168">
    <property type="term" value="F:methyltransferase activity"/>
    <property type="evidence" value="ECO:0007669"/>
    <property type="project" value="UniProtKB-KW"/>
</dbReference>
<dbReference type="Proteomes" id="UP000326169">
    <property type="component" value="Unassembled WGS sequence"/>
</dbReference>
<dbReference type="RefSeq" id="WP_152088713.1">
    <property type="nucleotide sequence ID" value="NZ_BIMW01000192.1"/>
</dbReference>
<organism evidence="2 3">
    <name type="scientific">Limnospira platensis NIES-46</name>
    <dbReference type="NCBI Taxonomy" id="1236695"/>
    <lineage>
        <taxon>Bacteria</taxon>
        <taxon>Bacillati</taxon>
        <taxon>Cyanobacteriota</taxon>
        <taxon>Cyanophyceae</taxon>
        <taxon>Oscillatoriophycideae</taxon>
        <taxon>Oscillatoriales</taxon>
        <taxon>Sirenicapillariaceae</taxon>
        <taxon>Limnospira</taxon>
    </lineage>
</organism>
<dbReference type="InterPro" id="IPR029063">
    <property type="entry name" value="SAM-dependent_MTases_sf"/>
</dbReference>
<feature type="domain" description="Methyltransferase FkbM" evidence="1">
    <location>
        <begin position="64"/>
        <end position="220"/>
    </location>
</feature>
<proteinExistence type="predicted"/>
<dbReference type="NCBIfam" id="TIGR01444">
    <property type="entry name" value="fkbM_fam"/>
    <property type="match status" value="1"/>
</dbReference>
<evidence type="ECO:0000259" key="1">
    <source>
        <dbReference type="Pfam" id="PF05050"/>
    </source>
</evidence>
<evidence type="ECO:0000313" key="2">
    <source>
        <dbReference type="EMBL" id="GCE96460.1"/>
    </source>
</evidence>
<dbReference type="Pfam" id="PF05050">
    <property type="entry name" value="Methyltransf_21"/>
    <property type="match status" value="1"/>
</dbReference>
<keyword evidence="3" id="KW-1185">Reference proteome</keyword>
<comment type="caution">
    <text evidence="2">The sequence shown here is derived from an EMBL/GenBank/DDBJ whole genome shotgun (WGS) entry which is preliminary data.</text>
</comment>
<dbReference type="GeneID" id="301685259"/>
<keyword evidence="2" id="KW-0808">Transferase</keyword>
<dbReference type="GO" id="GO:0032259">
    <property type="term" value="P:methylation"/>
    <property type="evidence" value="ECO:0007669"/>
    <property type="project" value="UniProtKB-KW"/>
</dbReference>
<evidence type="ECO:0000313" key="3">
    <source>
        <dbReference type="Proteomes" id="UP000326169"/>
    </source>
</evidence>
<accession>A0A5M3TEF4</accession>
<sequence length="271" mass="30522">MITLALPTLNYRHNQPKNLVLNGAERAYVARMLAENGIGKYEPHTMATALLLLQEVANQRIFFDIGANIGVYSFFLASVLEPEGLSIHAFEPTPNLAEIARKIAKDNSLLYHLEELALGKSSGTSELYLSRKTDSSNSLLKGFRESSKSISVLLETVDNYCKKIGFMPSVMKIDTEATEPDVLLGCSETINKNRPWIICEVLAGRTESKLMEVMKLYGYHYYHINDSLSWMPQAEIYGDTTYQYRDWLFAPEPINQGFVDEVHQLVGKMAV</sequence>
<dbReference type="InterPro" id="IPR006342">
    <property type="entry name" value="FkbM_mtfrase"/>
</dbReference>
<reference evidence="2 3" key="1">
    <citation type="journal article" date="2019" name="J Genomics">
        <title>The Draft Genome of a Hydrogen-producing Cyanobacterium, Arthrospira platensis NIES-46.</title>
        <authorList>
            <person name="Suzuki S."/>
            <person name="Yamaguchi H."/>
            <person name="Kawachi M."/>
        </authorList>
    </citation>
    <scope>NUCLEOTIDE SEQUENCE [LARGE SCALE GENOMIC DNA]</scope>
    <source>
        <strain evidence="2 3">NIES-46</strain>
    </source>
</reference>
<dbReference type="PANTHER" id="PTHR34203:SF15">
    <property type="entry name" value="SLL1173 PROTEIN"/>
    <property type="match status" value="1"/>
</dbReference>
<dbReference type="SUPFAM" id="SSF53335">
    <property type="entry name" value="S-adenosyl-L-methionine-dependent methyltransferases"/>
    <property type="match status" value="1"/>
</dbReference>
<name>A0A5M3TEF4_LIMPL</name>
<dbReference type="PANTHER" id="PTHR34203">
    <property type="entry name" value="METHYLTRANSFERASE, FKBM FAMILY PROTEIN"/>
    <property type="match status" value="1"/>
</dbReference>
<gene>
    <name evidence="2" type="ORF">NIES46_45320</name>
</gene>
<dbReference type="InterPro" id="IPR052514">
    <property type="entry name" value="SAM-dependent_MTase"/>
</dbReference>
<dbReference type="EMBL" id="BIMW01000192">
    <property type="protein sequence ID" value="GCE96460.1"/>
    <property type="molecule type" value="Genomic_DNA"/>
</dbReference>
<protein>
    <submittedName>
        <fullName evidence="2">Methyltransferase FkbM family protein</fullName>
    </submittedName>
</protein>
<dbReference type="Gene3D" id="3.40.50.150">
    <property type="entry name" value="Vaccinia Virus protein VP39"/>
    <property type="match status" value="1"/>
</dbReference>